<sequence>MAWNQAFVSHIYRLSYAVAQEEWFENAVVALNEVCGAHDGKERSWEWWRNVKAWFGRALKRAADDEQNWPWWPPQALYEDQGEEEHDEL</sequence>
<keyword evidence="2" id="KW-1185">Reference proteome</keyword>
<evidence type="ECO:0000313" key="1">
    <source>
        <dbReference type="EMBL" id="KAK3683228.1"/>
    </source>
</evidence>
<accession>A0ACC3MBG7</accession>
<reference evidence="1" key="1">
    <citation type="submission" date="2023-07" db="EMBL/GenBank/DDBJ databases">
        <title>Black Yeasts Isolated from many extreme environments.</title>
        <authorList>
            <person name="Coleine C."/>
            <person name="Stajich J.E."/>
            <person name="Selbmann L."/>
        </authorList>
    </citation>
    <scope>NUCLEOTIDE SEQUENCE</scope>
    <source>
        <strain evidence="1">CCFEE 5714</strain>
    </source>
</reference>
<organism evidence="1 2">
    <name type="scientific">Vermiconidia calcicola</name>
    <dbReference type="NCBI Taxonomy" id="1690605"/>
    <lineage>
        <taxon>Eukaryota</taxon>
        <taxon>Fungi</taxon>
        <taxon>Dikarya</taxon>
        <taxon>Ascomycota</taxon>
        <taxon>Pezizomycotina</taxon>
        <taxon>Dothideomycetes</taxon>
        <taxon>Dothideomycetidae</taxon>
        <taxon>Mycosphaerellales</taxon>
        <taxon>Extremaceae</taxon>
        <taxon>Vermiconidia</taxon>
    </lineage>
</organism>
<protein>
    <submittedName>
        <fullName evidence="1">Uncharacterized protein</fullName>
    </submittedName>
</protein>
<dbReference type="EMBL" id="JAUTXU010000357">
    <property type="protein sequence ID" value="KAK3683228.1"/>
    <property type="molecule type" value="Genomic_DNA"/>
</dbReference>
<proteinExistence type="predicted"/>
<evidence type="ECO:0000313" key="2">
    <source>
        <dbReference type="Proteomes" id="UP001281147"/>
    </source>
</evidence>
<dbReference type="Proteomes" id="UP001281147">
    <property type="component" value="Unassembled WGS sequence"/>
</dbReference>
<comment type="caution">
    <text evidence="1">The sequence shown here is derived from an EMBL/GenBank/DDBJ whole genome shotgun (WGS) entry which is preliminary data.</text>
</comment>
<name>A0ACC3MBG7_9PEZI</name>
<gene>
    <name evidence="1" type="ORF">LTR37_020439</name>
</gene>